<protein>
    <submittedName>
        <fullName evidence="1">(spotted green pufferfish) hypothetical protein</fullName>
    </submittedName>
</protein>
<dbReference type="AlphaFoldDB" id="Q4S583"/>
<proteinExistence type="predicted"/>
<dbReference type="EMBL" id="CAAE01014737">
    <property type="protein sequence ID" value="CAG04199.1"/>
    <property type="molecule type" value="Genomic_DNA"/>
</dbReference>
<organism evidence="1">
    <name type="scientific">Tetraodon nigroviridis</name>
    <name type="common">Spotted green pufferfish</name>
    <name type="synonym">Chelonodon nigroviridis</name>
    <dbReference type="NCBI Taxonomy" id="99883"/>
    <lineage>
        <taxon>Eukaryota</taxon>
        <taxon>Metazoa</taxon>
        <taxon>Chordata</taxon>
        <taxon>Craniata</taxon>
        <taxon>Vertebrata</taxon>
        <taxon>Euteleostomi</taxon>
        <taxon>Actinopterygii</taxon>
        <taxon>Neopterygii</taxon>
        <taxon>Teleostei</taxon>
        <taxon>Neoteleostei</taxon>
        <taxon>Acanthomorphata</taxon>
        <taxon>Eupercaria</taxon>
        <taxon>Tetraodontiformes</taxon>
        <taxon>Tetradontoidea</taxon>
        <taxon>Tetraodontidae</taxon>
        <taxon>Tetraodon</taxon>
    </lineage>
</organism>
<comment type="caution">
    <text evidence="1">The sequence shown here is derived from an EMBL/GenBank/DDBJ whole genome shotgun (WGS) entry which is preliminary data.</text>
</comment>
<accession>Q4S583</accession>
<sequence>MALPPERPPCNQGDRWRHHCCGLTEEIKITFNKL</sequence>
<gene>
    <name evidence="1" type="ORF">GSTENG00023844001</name>
</gene>
<dbReference type="KEGG" id="tng:GSTEN00023844G001"/>
<evidence type="ECO:0000313" key="1">
    <source>
        <dbReference type="EMBL" id="CAG04199.1"/>
    </source>
</evidence>
<reference evidence="1" key="2">
    <citation type="submission" date="2004-02" db="EMBL/GenBank/DDBJ databases">
        <authorList>
            <consortium name="Genoscope"/>
            <consortium name="Whitehead Institute Centre for Genome Research"/>
        </authorList>
    </citation>
    <scope>NUCLEOTIDE SEQUENCE</scope>
</reference>
<reference evidence="1" key="1">
    <citation type="journal article" date="2004" name="Nature">
        <title>Genome duplication in the teleost fish Tetraodon nigroviridis reveals the early vertebrate proto-karyotype.</title>
        <authorList>
            <person name="Jaillon O."/>
            <person name="Aury J.-M."/>
            <person name="Brunet F."/>
            <person name="Petit J.-L."/>
            <person name="Stange-Thomann N."/>
            <person name="Mauceli E."/>
            <person name="Bouneau L."/>
            <person name="Fischer C."/>
            <person name="Ozouf-Costaz C."/>
            <person name="Bernot A."/>
            <person name="Nicaud S."/>
            <person name="Jaffe D."/>
            <person name="Fisher S."/>
            <person name="Lutfalla G."/>
            <person name="Dossat C."/>
            <person name="Segurens B."/>
            <person name="Dasilva C."/>
            <person name="Salanoubat M."/>
            <person name="Levy M."/>
            <person name="Boudet N."/>
            <person name="Castellano S."/>
            <person name="Anthouard V."/>
            <person name="Jubin C."/>
            <person name="Castelli V."/>
            <person name="Katinka M."/>
            <person name="Vacherie B."/>
            <person name="Biemont C."/>
            <person name="Skalli Z."/>
            <person name="Cattolico L."/>
            <person name="Poulain J."/>
            <person name="De Berardinis V."/>
            <person name="Cruaud C."/>
            <person name="Duprat S."/>
            <person name="Brottier P."/>
            <person name="Coutanceau J.-P."/>
            <person name="Gouzy J."/>
            <person name="Parra G."/>
            <person name="Lardier G."/>
            <person name="Chapple C."/>
            <person name="McKernan K.J."/>
            <person name="McEwan P."/>
            <person name="Bosak S."/>
            <person name="Kellis M."/>
            <person name="Volff J.-N."/>
            <person name="Guigo R."/>
            <person name="Zody M.C."/>
            <person name="Mesirov J."/>
            <person name="Lindblad-Toh K."/>
            <person name="Birren B."/>
            <person name="Nusbaum C."/>
            <person name="Kahn D."/>
            <person name="Robinson-Rechavi M."/>
            <person name="Laudet V."/>
            <person name="Schachter V."/>
            <person name="Quetier F."/>
            <person name="Saurin W."/>
            <person name="Scarpelli C."/>
            <person name="Wincker P."/>
            <person name="Lander E.S."/>
            <person name="Weissenbach J."/>
            <person name="Roest Crollius H."/>
        </authorList>
    </citation>
    <scope>NUCLEOTIDE SEQUENCE [LARGE SCALE GENOMIC DNA]</scope>
</reference>
<name>Q4S583_TETNG</name>